<dbReference type="PANTHER" id="PTHR37471:SF1">
    <property type="entry name" value="AB HYDROLASE-1 DOMAIN-CONTAINING PROTEIN"/>
    <property type="match status" value="1"/>
</dbReference>
<evidence type="ECO:0000256" key="1">
    <source>
        <dbReference type="SAM" id="MobiDB-lite"/>
    </source>
</evidence>
<gene>
    <name evidence="3" type="ORF">GRF29_19g1184008</name>
</gene>
<keyword evidence="4" id="KW-1185">Reference proteome</keyword>
<evidence type="ECO:0008006" key="5">
    <source>
        <dbReference type="Google" id="ProtNLM"/>
    </source>
</evidence>
<evidence type="ECO:0000256" key="2">
    <source>
        <dbReference type="SAM" id="Phobius"/>
    </source>
</evidence>
<reference evidence="3 4" key="1">
    <citation type="submission" date="2021-02" db="EMBL/GenBank/DDBJ databases">
        <title>Genome assembly of Pseudopithomyces chartarum.</title>
        <authorList>
            <person name="Jauregui R."/>
            <person name="Singh J."/>
            <person name="Voisey C."/>
        </authorList>
    </citation>
    <scope>NUCLEOTIDE SEQUENCE [LARGE SCALE GENOMIC DNA]</scope>
    <source>
        <strain evidence="3 4">AGR01</strain>
    </source>
</reference>
<feature type="transmembrane region" description="Helical" evidence="2">
    <location>
        <begin position="210"/>
        <end position="229"/>
    </location>
</feature>
<protein>
    <recommendedName>
        <fullName evidence="5">AB hydrolase-1 domain-containing protein</fullName>
    </recommendedName>
</protein>
<evidence type="ECO:0000313" key="4">
    <source>
        <dbReference type="Proteomes" id="UP001280581"/>
    </source>
</evidence>
<feature type="transmembrane region" description="Helical" evidence="2">
    <location>
        <begin position="17"/>
        <end position="35"/>
    </location>
</feature>
<dbReference type="AlphaFoldDB" id="A0AAN6RKW4"/>
<keyword evidence="2" id="KW-1133">Transmembrane helix</keyword>
<proteinExistence type="predicted"/>
<feature type="transmembrane region" description="Helical" evidence="2">
    <location>
        <begin position="41"/>
        <end position="62"/>
    </location>
</feature>
<dbReference type="InterPro" id="IPR029058">
    <property type="entry name" value="AB_hydrolase_fold"/>
</dbReference>
<evidence type="ECO:0000313" key="3">
    <source>
        <dbReference type="EMBL" id="KAK3214761.1"/>
    </source>
</evidence>
<keyword evidence="2" id="KW-0472">Membrane</keyword>
<dbReference type="Gene3D" id="3.40.50.1820">
    <property type="entry name" value="alpha/beta hydrolase"/>
    <property type="match status" value="1"/>
</dbReference>
<comment type="caution">
    <text evidence="3">The sequence shown here is derived from an EMBL/GenBank/DDBJ whole genome shotgun (WGS) entry which is preliminary data.</text>
</comment>
<dbReference type="Proteomes" id="UP001280581">
    <property type="component" value="Unassembled WGS sequence"/>
</dbReference>
<dbReference type="EMBL" id="WVTA01000003">
    <property type="protein sequence ID" value="KAK3214761.1"/>
    <property type="molecule type" value="Genomic_DNA"/>
</dbReference>
<dbReference type="PANTHER" id="PTHR37471">
    <property type="entry name" value="UNNAMED PRODUCT"/>
    <property type="match status" value="1"/>
</dbReference>
<sequence>MIGTSVPAYLLIRTCTLGLRLVTPLSIFFCSLSIAEPPQTGFTRFLLAWAVTETAFWLLVFLPRKRSLQAEASHPSPLDREERKELFWKCWEKIPEPEAYVSKWFLGARSWEVRRDNVRDFFRWALLYKGDEAKSQQSTSREPPRADLEGEGESIEVDDEVNRKAEEERELDEYVDGVQTLLGRTIPPGKGPAKSLRLTIDEVKMLHRPFVWYLIVFAVDTLTAAYLRYNGFLLHRTHIKSALAIFPPRLASLCTRQVSPAPDLSYWYRPHTSRTRLPILFIHGIGIGLYPYSQFLAEINKHDPRRAEDGEVGIIAIELMPISFRITNPILDRDEICRQIDMILERHGFNKVVLASHSYGSVVTTHLLQNPTTAAKIGPMLMVDPVTFLLHLPDVAYNFTARKPRRANERQLHYFASTDMMVAHTLARHFFWAQNILWKDELRGRDVTVSLGGRDLIVNTETVGRYLAGVDLKSEDGSWKERGLQGHGLETVWWPTCDHAQVFERRDGRAKLADVLRKYVEQQAEEDGDEWP</sequence>
<organism evidence="3 4">
    <name type="scientific">Pseudopithomyces chartarum</name>
    <dbReference type="NCBI Taxonomy" id="1892770"/>
    <lineage>
        <taxon>Eukaryota</taxon>
        <taxon>Fungi</taxon>
        <taxon>Dikarya</taxon>
        <taxon>Ascomycota</taxon>
        <taxon>Pezizomycotina</taxon>
        <taxon>Dothideomycetes</taxon>
        <taxon>Pleosporomycetidae</taxon>
        <taxon>Pleosporales</taxon>
        <taxon>Massarineae</taxon>
        <taxon>Didymosphaeriaceae</taxon>
        <taxon>Pseudopithomyces</taxon>
    </lineage>
</organism>
<keyword evidence="2" id="KW-0812">Transmembrane</keyword>
<feature type="region of interest" description="Disordered" evidence="1">
    <location>
        <begin position="135"/>
        <end position="169"/>
    </location>
</feature>
<name>A0AAN6RKW4_9PLEO</name>
<feature type="compositionally biased region" description="Acidic residues" evidence="1">
    <location>
        <begin position="149"/>
        <end position="159"/>
    </location>
</feature>
<accession>A0AAN6RKW4</accession>
<dbReference type="SUPFAM" id="SSF53474">
    <property type="entry name" value="alpha/beta-Hydrolases"/>
    <property type="match status" value="1"/>
</dbReference>